<evidence type="ECO:0000256" key="5">
    <source>
        <dbReference type="SAM" id="SignalP"/>
    </source>
</evidence>
<keyword evidence="1 6" id="KW-0378">Hydrolase</keyword>
<dbReference type="InterPro" id="IPR010905">
    <property type="entry name" value="Glyco_hydro_88"/>
</dbReference>
<dbReference type="SUPFAM" id="SSF48208">
    <property type="entry name" value="Six-hairpin glycosidases"/>
    <property type="match status" value="1"/>
</dbReference>
<gene>
    <name evidence="6" type="ORF">C8N47_11155</name>
</gene>
<evidence type="ECO:0000256" key="4">
    <source>
        <dbReference type="PIRSR" id="PIRSR610905-2"/>
    </source>
</evidence>
<feature type="binding site" evidence="4">
    <location>
        <position position="252"/>
    </location>
    <ligand>
        <name>substrate</name>
    </ligand>
</feature>
<dbReference type="Gene3D" id="1.50.10.10">
    <property type="match status" value="1"/>
</dbReference>
<feature type="binding site" evidence="4">
    <location>
        <position position="180"/>
    </location>
    <ligand>
        <name>substrate</name>
    </ligand>
</feature>
<dbReference type="InterPro" id="IPR008928">
    <property type="entry name" value="6-hairpin_glycosidase_sf"/>
</dbReference>
<evidence type="ECO:0000256" key="1">
    <source>
        <dbReference type="ARBA" id="ARBA00022801"/>
    </source>
</evidence>
<dbReference type="GO" id="GO:0052757">
    <property type="term" value="F:chondroitin hydrolase activity"/>
    <property type="evidence" value="ECO:0007669"/>
    <property type="project" value="TreeGrafter"/>
</dbReference>
<name>A0A2T5C097_9BACT</name>
<proteinExistence type="inferred from homology"/>
<dbReference type="Proteomes" id="UP000243525">
    <property type="component" value="Unassembled WGS sequence"/>
</dbReference>
<evidence type="ECO:0000256" key="3">
    <source>
        <dbReference type="PIRSR" id="PIRSR610905-1"/>
    </source>
</evidence>
<comment type="caution">
    <text evidence="6">The sequence shown here is derived from an EMBL/GenBank/DDBJ whole genome shotgun (WGS) entry which is preliminary data.</text>
</comment>
<dbReference type="GO" id="GO:0000272">
    <property type="term" value="P:polysaccharide catabolic process"/>
    <property type="evidence" value="ECO:0007669"/>
    <property type="project" value="TreeGrafter"/>
</dbReference>
<feature type="binding site" evidence="4">
    <location>
        <position position="118"/>
    </location>
    <ligand>
        <name>substrate</name>
    </ligand>
</feature>
<protein>
    <submittedName>
        <fullName evidence="6">Glycosyl hydrolase family 88</fullName>
    </submittedName>
</protein>
<dbReference type="InterPro" id="IPR012341">
    <property type="entry name" value="6hp_glycosidase-like_sf"/>
</dbReference>
<dbReference type="Pfam" id="PF07470">
    <property type="entry name" value="Glyco_hydro_88"/>
    <property type="match status" value="1"/>
</dbReference>
<feature type="binding site" evidence="4">
    <location>
        <position position="256"/>
    </location>
    <ligand>
        <name>substrate</name>
    </ligand>
</feature>
<dbReference type="EMBL" id="QAAD01000011">
    <property type="protein sequence ID" value="PTN08015.1"/>
    <property type="molecule type" value="Genomic_DNA"/>
</dbReference>
<feature type="active site" description="Nucleophile" evidence="3">
    <location>
        <position position="118"/>
    </location>
</feature>
<keyword evidence="5" id="KW-0732">Signal</keyword>
<dbReference type="InterPro" id="IPR052369">
    <property type="entry name" value="UG_Glycosaminoglycan_Hydrolase"/>
</dbReference>
<accession>A0A2T5C097</accession>
<evidence type="ECO:0000313" key="6">
    <source>
        <dbReference type="EMBL" id="PTN08015.1"/>
    </source>
</evidence>
<reference evidence="6 7" key="1">
    <citation type="submission" date="2018-04" db="EMBL/GenBank/DDBJ databases">
        <title>Genomic Encyclopedia of Archaeal and Bacterial Type Strains, Phase II (KMG-II): from individual species to whole genera.</title>
        <authorList>
            <person name="Goeker M."/>
        </authorList>
    </citation>
    <scope>NUCLEOTIDE SEQUENCE [LARGE SCALE GENOMIC DNA]</scope>
    <source>
        <strain evidence="6 7">DSM 28823</strain>
    </source>
</reference>
<dbReference type="OrthoDB" id="428577at2"/>
<dbReference type="RefSeq" id="WP_107822746.1">
    <property type="nucleotide sequence ID" value="NZ_OY782574.1"/>
</dbReference>
<feature type="chain" id="PRO_5015523686" evidence="5">
    <location>
        <begin position="20"/>
        <end position="405"/>
    </location>
</feature>
<feature type="signal peptide" evidence="5">
    <location>
        <begin position="1"/>
        <end position="19"/>
    </location>
</feature>
<evidence type="ECO:0000313" key="7">
    <source>
        <dbReference type="Proteomes" id="UP000243525"/>
    </source>
</evidence>
<comment type="similarity">
    <text evidence="2">Belongs to the glycosyl hydrolase 88 family.</text>
</comment>
<evidence type="ECO:0000256" key="2">
    <source>
        <dbReference type="ARBA" id="ARBA00038358"/>
    </source>
</evidence>
<organism evidence="6 7">
    <name type="scientific">Mangrovibacterium marinum</name>
    <dbReference type="NCBI Taxonomy" id="1639118"/>
    <lineage>
        <taxon>Bacteria</taxon>
        <taxon>Pseudomonadati</taxon>
        <taxon>Bacteroidota</taxon>
        <taxon>Bacteroidia</taxon>
        <taxon>Marinilabiliales</taxon>
        <taxon>Prolixibacteraceae</taxon>
        <taxon>Mangrovibacterium</taxon>
    </lineage>
</organism>
<feature type="binding site" evidence="4">
    <location>
        <position position="240"/>
    </location>
    <ligand>
        <name>substrate</name>
    </ligand>
</feature>
<keyword evidence="7" id="KW-1185">Reference proteome</keyword>
<dbReference type="PANTHER" id="PTHR36845:SF1">
    <property type="entry name" value="HYDROLASE, PUTATIVE (AFU_ORTHOLOGUE AFUA_7G05090)-RELATED"/>
    <property type="match status" value="1"/>
</dbReference>
<dbReference type="PANTHER" id="PTHR36845">
    <property type="entry name" value="HYDROLASE, PUTATIVE (AFU_ORTHOLOGUE AFUA_7G05090)-RELATED"/>
    <property type="match status" value="1"/>
</dbReference>
<sequence length="405" mass="46190">MFQQIISFLLLLAVFFSCTAPKQNEQPLSEIIDESLALATAQSLLMAESLKDQPDRLPQTIDKDGKLVTCNSAWWVSGFFPGVLWYLYENKPTETLKDWAVNYTLRVEDQKYTTDNHDVGFMIFCSFGNAYRLTGDTLYRNVIHTASNSLITRFNPTIGCIRSWDYAPWSAKWQYPVIIDNMMNLEMLEWASKAFSDTTYSHVAESHANITLKNHFRDDFSSYHVVSYDTISGKVEKKNTAQGYSDDSAWARGQGWALYGYTMMYRETGNEKYLKQAENIADFILHHPNLPEDKIPYWDFDAPDIPNANRDASAGALICSALIELSDYVPEAKSNEYLAVAETQLRSLSSPAYRANLGENGNFILKHSVGHKPNGTEVDVPLTYADYYYVEAMMRMKKKLSEHDE</sequence>
<feature type="active site" description="Proton donor" evidence="3">
    <location>
        <position position="180"/>
    </location>
</feature>
<dbReference type="AlphaFoldDB" id="A0A2T5C097"/>